<protein>
    <recommendedName>
        <fullName evidence="3">Alginate export domain-containing protein</fullName>
    </recommendedName>
</protein>
<name>A0A532V7M4_UNCT6</name>
<evidence type="ECO:0000313" key="1">
    <source>
        <dbReference type="EMBL" id="TKJ42967.1"/>
    </source>
</evidence>
<evidence type="ECO:0000313" key="2">
    <source>
        <dbReference type="Proteomes" id="UP000317778"/>
    </source>
</evidence>
<gene>
    <name evidence="1" type="ORF">CEE36_05640</name>
</gene>
<dbReference type="AlphaFoldDB" id="A0A532V7M4"/>
<accession>A0A532V7M4</accession>
<evidence type="ECO:0008006" key="3">
    <source>
        <dbReference type="Google" id="ProtNLM"/>
    </source>
</evidence>
<dbReference type="InterPro" id="IPR046070">
    <property type="entry name" value="DUF6029"/>
</dbReference>
<proteinExistence type="predicted"/>
<dbReference type="Pfam" id="PF19494">
    <property type="entry name" value="DUF6029"/>
    <property type="match status" value="1"/>
</dbReference>
<organism evidence="1 2">
    <name type="scientific">candidate division TA06 bacterium B3_TA06</name>
    <dbReference type="NCBI Taxonomy" id="2012487"/>
    <lineage>
        <taxon>Bacteria</taxon>
        <taxon>Bacteria division TA06</taxon>
    </lineage>
</organism>
<comment type="caution">
    <text evidence="1">The sequence shown here is derived from an EMBL/GenBank/DDBJ whole genome shotgun (WGS) entry which is preliminary data.</text>
</comment>
<dbReference type="EMBL" id="NJBO01000007">
    <property type="protein sequence ID" value="TKJ42967.1"/>
    <property type="molecule type" value="Genomic_DNA"/>
</dbReference>
<dbReference type="Proteomes" id="UP000317778">
    <property type="component" value="Unassembled WGS sequence"/>
</dbReference>
<sequence length="450" mass="50898">MLLLLGEVSLSGVNTTHLWLETPHWSSQFYNEAEADLFVDRFRIGGRFLLDAENLRDTLERIGISQRYLGYEKDAVSLWLGNYYETLGHGLVLSSFEDKPLRIDRNLDGGWLQWASQYVGVEVLAGRMLTEDKVTRDDWLYAVNATILPIENLELGAIYLRRDATQDADTLFGRAFEEWAEENLTLRLWRFDLTAAAAQRFTWGRRSADGWVGTNNINGLGLTASLSYSQKGIGILLEAKDYRGLAGGINAPPPCNLDQESINQGADEQGYHLALNLAPWDWLWVDASYSSAWDSTRESTLDRIGVEPRIDLAGHTFIPFFTLIEREIPGALNPENDRLEAGLSYETLIRDFSLHLKGSYRHVKEVTEAWDEPRVLVELGWRSFAVSGGGVAEIKGEPELWPWGAIRYNAYPFDLTLSYGRFKGSYICKHGVCAYELPFEGIKADVTLYF</sequence>
<reference evidence="1 2" key="1">
    <citation type="submission" date="2017-06" db="EMBL/GenBank/DDBJ databases">
        <title>Novel microbial phyla capable of carbon fixation and sulfur reduction in deep-sea sediments.</title>
        <authorList>
            <person name="Huang J."/>
            <person name="Baker B."/>
            <person name="Wang Y."/>
        </authorList>
    </citation>
    <scope>NUCLEOTIDE SEQUENCE [LARGE SCALE GENOMIC DNA]</scope>
    <source>
        <strain evidence="1">B3_TA06</strain>
    </source>
</reference>